<dbReference type="AlphaFoldDB" id="A0AAV4AG57"/>
<comment type="caution">
    <text evidence="2">The sequence shown here is derived from an EMBL/GenBank/DDBJ whole genome shotgun (WGS) entry which is preliminary data.</text>
</comment>
<accession>A0AAV4AG57</accession>
<organism evidence="2 3">
    <name type="scientific">Plakobranchus ocellatus</name>
    <dbReference type="NCBI Taxonomy" id="259542"/>
    <lineage>
        <taxon>Eukaryota</taxon>
        <taxon>Metazoa</taxon>
        <taxon>Spiralia</taxon>
        <taxon>Lophotrochozoa</taxon>
        <taxon>Mollusca</taxon>
        <taxon>Gastropoda</taxon>
        <taxon>Heterobranchia</taxon>
        <taxon>Euthyneura</taxon>
        <taxon>Panpulmonata</taxon>
        <taxon>Sacoglossa</taxon>
        <taxon>Placobranchoidea</taxon>
        <taxon>Plakobranchidae</taxon>
        <taxon>Plakobranchus</taxon>
    </lineage>
</organism>
<dbReference type="EMBL" id="BLXT01003752">
    <property type="protein sequence ID" value="GFO05763.1"/>
    <property type="molecule type" value="Genomic_DNA"/>
</dbReference>
<name>A0AAV4AG57_9GAST</name>
<evidence type="ECO:0000313" key="3">
    <source>
        <dbReference type="Proteomes" id="UP000735302"/>
    </source>
</evidence>
<sequence>MQNINIQRNTAEKSRNTTNCKLTKPTIVLSCLSSYSVGIASLVLEQDFYRLAQTYITRDGKASKARGRMTTGSVKGRQRKDRGNSLVIFKDTSSTEDLTIVRKKNLNNIDDDDDNDIDDDDDDDDDDDEDDDDDDDDDDEDKDEEQEEEEDEQNDRTRRRILLAVPLQ</sequence>
<evidence type="ECO:0000256" key="1">
    <source>
        <dbReference type="SAM" id="MobiDB-lite"/>
    </source>
</evidence>
<feature type="region of interest" description="Disordered" evidence="1">
    <location>
        <begin position="60"/>
        <end position="88"/>
    </location>
</feature>
<proteinExistence type="predicted"/>
<gene>
    <name evidence="2" type="ORF">PoB_003226800</name>
</gene>
<feature type="region of interest" description="Disordered" evidence="1">
    <location>
        <begin position="103"/>
        <end position="168"/>
    </location>
</feature>
<evidence type="ECO:0000313" key="2">
    <source>
        <dbReference type="EMBL" id="GFO05763.1"/>
    </source>
</evidence>
<dbReference type="Proteomes" id="UP000735302">
    <property type="component" value="Unassembled WGS sequence"/>
</dbReference>
<protein>
    <submittedName>
        <fullName evidence="2">Uncharacterized protein</fullName>
    </submittedName>
</protein>
<keyword evidence="3" id="KW-1185">Reference proteome</keyword>
<reference evidence="2 3" key="1">
    <citation type="journal article" date="2021" name="Elife">
        <title>Chloroplast acquisition without the gene transfer in kleptoplastic sea slugs, Plakobranchus ocellatus.</title>
        <authorList>
            <person name="Maeda T."/>
            <person name="Takahashi S."/>
            <person name="Yoshida T."/>
            <person name="Shimamura S."/>
            <person name="Takaki Y."/>
            <person name="Nagai Y."/>
            <person name="Toyoda A."/>
            <person name="Suzuki Y."/>
            <person name="Arimoto A."/>
            <person name="Ishii H."/>
            <person name="Satoh N."/>
            <person name="Nishiyama T."/>
            <person name="Hasebe M."/>
            <person name="Maruyama T."/>
            <person name="Minagawa J."/>
            <person name="Obokata J."/>
            <person name="Shigenobu S."/>
        </authorList>
    </citation>
    <scope>NUCLEOTIDE SEQUENCE [LARGE SCALE GENOMIC DNA]</scope>
</reference>
<feature type="compositionally biased region" description="Acidic residues" evidence="1">
    <location>
        <begin position="109"/>
        <end position="153"/>
    </location>
</feature>